<keyword evidence="5" id="KW-0299">Galactose metabolism</keyword>
<dbReference type="Gene3D" id="3.30.230.10">
    <property type="match status" value="1"/>
</dbReference>
<dbReference type="PANTHER" id="PTHR10457:SF6">
    <property type="entry name" value="GALACTURONOKINASE"/>
    <property type="match status" value="1"/>
</dbReference>
<dbReference type="InterPro" id="IPR014721">
    <property type="entry name" value="Ribsml_uS5_D2-typ_fold_subgr"/>
</dbReference>
<evidence type="ECO:0000256" key="3">
    <source>
        <dbReference type="ARBA" id="ARBA00022777"/>
    </source>
</evidence>
<dbReference type="RefSeq" id="WP_349221093.1">
    <property type="nucleotide sequence ID" value="NZ_JBBMFD010000044.1"/>
</dbReference>
<proteinExistence type="predicted"/>
<dbReference type="SUPFAM" id="SSF54211">
    <property type="entry name" value="Ribosomal protein S5 domain 2-like"/>
    <property type="match status" value="1"/>
</dbReference>
<dbReference type="InterPro" id="IPR000705">
    <property type="entry name" value="Galactokinase"/>
</dbReference>
<evidence type="ECO:0000256" key="2">
    <source>
        <dbReference type="ARBA" id="ARBA00022741"/>
    </source>
</evidence>
<reference evidence="8 9" key="1">
    <citation type="submission" date="2024-03" db="EMBL/GenBank/DDBJ databases">
        <title>Human intestinal bacterial collection.</title>
        <authorList>
            <person name="Pauvert C."/>
            <person name="Hitch T.C.A."/>
            <person name="Clavel T."/>
        </authorList>
    </citation>
    <scope>NUCLEOTIDE SEQUENCE [LARGE SCALE GENOMIC DNA]</scope>
    <source>
        <strain evidence="8 9">CLA-JM-H44</strain>
    </source>
</reference>
<feature type="domain" description="GHMP kinase C-terminal" evidence="7">
    <location>
        <begin position="293"/>
        <end position="369"/>
    </location>
</feature>
<name>A0ABV1E3B6_9FIRM</name>
<dbReference type="PRINTS" id="PR00959">
    <property type="entry name" value="MEVGALKINASE"/>
</dbReference>
<dbReference type="InterPro" id="IPR013750">
    <property type="entry name" value="GHMP_kinase_C_dom"/>
</dbReference>
<dbReference type="PANTHER" id="PTHR10457">
    <property type="entry name" value="MEVALONATE KINASE/GALACTOKINASE"/>
    <property type="match status" value="1"/>
</dbReference>
<dbReference type="Proteomes" id="UP001489509">
    <property type="component" value="Unassembled WGS sequence"/>
</dbReference>
<organism evidence="8 9">
    <name type="scientific">Solibaculum intestinale</name>
    <dbReference type="NCBI Taxonomy" id="3133165"/>
    <lineage>
        <taxon>Bacteria</taxon>
        <taxon>Bacillati</taxon>
        <taxon>Bacillota</taxon>
        <taxon>Clostridia</taxon>
        <taxon>Eubacteriales</taxon>
        <taxon>Oscillospiraceae</taxon>
        <taxon>Solibaculum</taxon>
    </lineage>
</organism>
<keyword evidence="5" id="KW-0119">Carbohydrate metabolism</keyword>
<comment type="caution">
    <text evidence="8">The sequence shown here is derived from an EMBL/GenBank/DDBJ whole genome shotgun (WGS) entry which is preliminary data.</text>
</comment>
<dbReference type="PROSITE" id="PS00627">
    <property type="entry name" value="GHMP_KINASES_ATP"/>
    <property type="match status" value="1"/>
</dbReference>
<keyword evidence="3" id="KW-0418">Kinase</keyword>
<protein>
    <recommendedName>
        <fullName evidence="10">GHMP kinase</fullName>
    </recommendedName>
</protein>
<sequence>MTIFEIFEHIYPNTREGEISRVSCPYRLCPLGAHSDHQFGIISGFALDHGVEMAFCVNPSRVVELDSCNFDGRVQFIIQPDMPPREDWGRYAQGAVWALLRKKYKLVHGIRGVIRGSLPIGGLSSSAAVIISYILALCKANDIQLTPDKLIDLALAAEKEYVGLSVGRLDQSCEVLSLRDNLLFLDTQTRQCQWIPKSPSMPPYEFAVFYSGVSRTLTGTAFNKRVDECRASAYALKAMEGMEYNTVAESYLRQVPREVYERWKDRLPENFAKRCRHFYTEFERVRQGAAAWKNGDLQTFGQLMFASGQSSIENYETGSEELIAIYDIMTRTKGIYGGRFSGAGFKGCCVAVIDPKYRQSIEENVTKEYLERFPEHRGAFSVHFCNSADGARCE</sequence>
<dbReference type="EMBL" id="JBBMFD010000044">
    <property type="protein sequence ID" value="MEQ2441784.1"/>
    <property type="molecule type" value="Genomic_DNA"/>
</dbReference>
<gene>
    <name evidence="8" type="ORF">WMO26_13175</name>
</gene>
<keyword evidence="1" id="KW-0808">Transferase</keyword>
<evidence type="ECO:0000256" key="1">
    <source>
        <dbReference type="ARBA" id="ARBA00022679"/>
    </source>
</evidence>
<feature type="domain" description="GHMP kinase N-terminal" evidence="6">
    <location>
        <begin position="91"/>
        <end position="174"/>
    </location>
</feature>
<keyword evidence="2" id="KW-0547">Nucleotide-binding</keyword>
<accession>A0ABV1E3B6</accession>
<keyword evidence="4" id="KW-0067">ATP-binding</keyword>
<dbReference type="InterPro" id="IPR036554">
    <property type="entry name" value="GHMP_kinase_C_sf"/>
</dbReference>
<dbReference type="InterPro" id="IPR006203">
    <property type="entry name" value="GHMP_knse_ATP-bd_CS"/>
</dbReference>
<dbReference type="PIRSF" id="PIRSF000530">
    <property type="entry name" value="Galactokinase"/>
    <property type="match status" value="1"/>
</dbReference>
<dbReference type="Pfam" id="PF00288">
    <property type="entry name" value="GHMP_kinases_N"/>
    <property type="match status" value="1"/>
</dbReference>
<evidence type="ECO:0000259" key="6">
    <source>
        <dbReference type="Pfam" id="PF00288"/>
    </source>
</evidence>
<evidence type="ECO:0000313" key="8">
    <source>
        <dbReference type="EMBL" id="MEQ2441784.1"/>
    </source>
</evidence>
<dbReference type="Pfam" id="PF08544">
    <property type="entry name" value="GHMP_kinases_C"/>
    <property type="match status" value="1"/>
</dbReference>
<dbReference type="InterPro" id="IPR006204">
    <property type="entry name" value="GHMP_kinase_N_dom"/>
</dbReference>
<dbReference type="SUPFAM" id="SSF55060">
    <property type="entry name" value="GHMP Kinase, C-terminal domain"/>
    <property type="match status" value="1"/>
</dbReference>
<dbReference type="Gene3D" id="3.30.70.890">
    <property type="entry name" value="GHMP kinase, C-terminal domain"/>
    <property type="match status" value="1"/>
</dbReference>
<dbReference type="PRINTS" id="PR00473">
    <property type="entry name" value="GALCTOKINASE"/>
</dbReference>
<keyword evidence="9" id="KW-1185">Reference proteome</keyword>
<dbReference type="InterPro" id="IPR006206">
    <property type="entry name" value="Mevalonate/galactokinase"/>
</dbReference>
<evidence type="ECO:0000256" key="4">
    <source>
        <dbReference type="ARBA" id="ARBA00022840"/>
    </source>
</evidence>
<dbReference type="InterPro" id="IPR020568">
    <property type="entry name" value="Ribosomal_Su5_D2-typ_SF"/>
</dbReference>
<evidence type="ECO:0000256" key="5">
    <source>
        <dbReference type="ARBA" id="ARBA00023144"/>
    </source>
</evidence>
<evidence type="ECO:0000313" key="9">
    <source>
        <dbReference type="Proteomes" id="UP001489509"/>
    </source>
</evidence>
<evidence type="ECO:0008006" key="10">
    <source>
        <dbReference type="Google" id="ProtNLM"/>
    </source>
</evidence>
<evidence type="ECO:0000259" key="7">
    <source>
        <dbReference type="Pfam" id="PF08544"/>
    </source>
</evidence>